<dbReference type="AlphaFoldDB" id="A0AAE7EHP0"/>
<dbReference type="PANTHER" id="PTHR33420:SF14">
    <property type="entry name" value="TYPE 1 FIMBRIN D-MANNOSE SPECIFIC ADHESIN"/>
    <property type="match status" value="1"/>
</dbReference>
<dbReference type="InterPro" id="IPR036937">
    <property type="entry name" value="Adhesion_dom_fimbrial_sf"/>
</dbReference>
<evidence type="ECO:0000256" key="2">
    <source>
        <dbReference type="ARBA" id="ARBA00006671"/>
    </source>
</evidence>
<dbReference type="GO" id="GO:0009289">
    <property type="term" value="C:pilus"/>
    <property type="evidence" value="ECO:0007669"/>
    <property type="project" value="UniProtKB-SubCell"/>
</dbReference>
<reference evidence="7" key="1">
    <citation type="submission" date="2020-03" db="EMBL/GenBank/DDBJ databases">
        <title>Genome sequences of seven Enterobacteriaceae strains isolated from Canadian wastewater treatment facilities.</title>
        <authorList>
            <person name="Huang H."/>
            <person name="Chmara J.T."/>
            <person name="Duceppe M.-O."/>
        </authorList>
    </citation>
    <scope>NUCLEOTIDE SEQUENCE [LARGE SCALE GENOMIC DNA]</scope>
    <source>
        <strain evidence="7">Biosolid 3</strain>
    </source>
</reference>
<organism evidence="6 7">
    <name type="scientific">Serratia fonticola</name>
    <dbReference type="NCBI Taxonomy" id="47917"/>
    <lineage>
        <taxon>Bacteria</taxon>
        <taxon>Pseudomonadati</taxon>
        <taxon>Pseudomonadota</taxon>
        <taxon>Gammaproteobacteria</taxon>
        <taxon>Enterobacterales</taxon>
        <taxon>Yersiniaceae</taxon>
        <taxon>Serratia</taxon>
    </lineage>
</organism>
<sequence>MHETECGLNRFETNKGTIILMKYRQPYSEMIKRARLILLSLILMYSGIGNALACGSSTGANMTPASATLNLNGPADRNNMVGTLITGWSTPVTAILNGTGCPTPSGYSTWGVATNAPIMTVNSYPVYPTEVPGIGYFVQVKDPNLAGQALVQNPTKPLWNSASMGAPYVGVTAYVAFVVTGSLQPGVYNLVSRKVGDGWLSTNTYSNNKALSAELYYNGVTITVTGSTCAINSGDENKMVTLPAVSTSGFQGIGSTSSENQSFTIGLNCQAGIALYATMTDITAPGNTSNVLSLAGSSTADGVGLQIFANGATTPVSFGPASSAKGNLNQWYVGGSSSSVATNYTIPFIAQYVKTATTLVPGTVNAVSTIIFSYQ</sequence>
<name>A0AAE7EHP0_SERFO</name>
<evidence type="ECO:0000256" key="3">
    <source>
        <dbReference type="ARBA" id="ARBA00023263"/>
    </source>
</evidence>
<feature type="domain" description="Fimbrial-type adhesion" evidence="5">
    <location>
        <begin position="221"/>
        <end position="375"/>
    </location>
</feature>
<dbReference type="RefSeq" id="WP_221035169.1">
    <property type="nucleotide sequence ID" value="NZ_CP054160.3"/>
</dbReference>
<keyword evidence="4" id="KW-0812">Transmembrane</keyword>
<proteinExistence type="inferred from homology"/>
<accession>A0AAE7EHP0</accession>
<evidence type="ECO:0000256" key="1">
    <source>
        <dbReference type="ARBA" id="ARBA00004561"/>
    </source>
</evidence>
<comment type="subcellular location">
    <subcellularLocation>
        <location evidence="1">Fimbrium</location>
    </subcellularLocation>
</comment>
<dbReference type="GO" id="GO:0043709">
    <property type="term" value="P:cell adhesion involved in single-species biofilm formation"/>
    <property type="evidence" value="ECO:0007669"/>
    <property type="project" value="TreeGrafter"/>
</dbReference>
<evidence type="ECO:0000259" key="5">
    <source>
        <dbReference type="Pfam" id="PF00419"/>
    </source>
</evidence>
<feature type="transmembrane region" description="Helical" evidence="4">
    <location>
        <begin position="34"/>
        <end position="53"/>
    </location>
</feature>
<evidence type="ECO:0000313" key="6">
    <source>
        <dbReference type="EMBL" id="QKJ58869.2"/>
    </source>
</evidence>
<gene>
    <name evidence="6" type="ORF">G9399_11475</name>
</gene>
<evidence type="ECO:0000313" key="7">
    <source>
        <dbReference type="Proteomes" id="UP000503464"/>
    </source>
</evidence>
<dbReference type="InterPro" id="IPR008966">
    <property type="entry name" value="Adhesion_dom_sf"/>
</dbReference>
<protein>
    <submittedName>
        <fullName evidence="6">Type 1 fimbrial protein</fullName>
    </submittedName>
</protein>
<dbReference type="Gene3D" id="2.60.40.3310">
    <property type="match status" value="1"/>
</dbReference>
<dbReference type="InterPro" id="IPR000259">
    <property type="entry name" value="Adhesion_dom_fimbrial"/>
</dbReference>
<dbReference type="Proteomes" id="UP000503464">
    <property type="component" value="Chromosome"/>
</dbReference>
<dbReference type="Pfam" id="PF00419">
    <property type="entry name" value="Fimbrial"/>
    <property type="match status" value="1"/>
</dbReference>
<evidence type="ECO:0000256" key="4">
    <source>
        <dbReference type="SAM" id="Phobius"/>
    </source>
</evidence>
<keyword evidence="3" id="KW-0281">Fimbrium</keyword>
<dbReference type="InterPro" id="IPR050263">
    <property type="entry name" value="Bact_Fimbrial_Adh_Pro"/>
</dbReference>
<comment type="similarity">
    <text evidence="2">Belongs to the fimbrial protein family.</text>
</comment>
<keyword evidence="4" id="KW-0472">Membrane</keyword>
<keyword evidence="4" id="KW-1133">Transmembrane helix</keyword>
<dbReference type="PANTHER" id="PTHR33420">
    <property type="entry name" value="FIMBRIAL SUBUNIT ELFA-RELATED"/>
    <property type="match status" value="1"/>
</dbReference>
<dbReference type="EMBL" id="CP054160">
    <property type="protein sequence ID" value="QKJ58869.2"/>
    <property type="molecule type" value="Genomic_DNA"/>
</dbReference>
<dbReference type="Gene3D" id="2.60.40.1090">
    <property type="entry name" value="Fimbrial-type adhesion domain"/>
    <property type="match status" value="1"/>
</dbReference>
<dbReference type="SUPFAM" id="SSF49401">
    <property type="entry name" value="Bacterial adhesins"/>
    <property type="match status" value="1"/>
</dbReference>